<dbReference type="Proteomes" id="UP001385951">
    <property type="component" value="Unassembled WGS sequence"/>
</dbReference>
<dbReference type="GO" id="GO:0003796">
    <property type="term" value="F:lysozyme activity"/>
    <property type="evidence" value="ECO:0007669"/>
    <property type="project" value="InterPro"/>
</dbReference>
<dbReference type="AlphaFoldDB" id="A0AAW0FMC0"/>
<dbReference type="Pfam" id="PF01183">
    <property type="entry name" value="Glyco_hydro_25"/>
    <property type="match status" value="1"/>
</dbReference>
<dbReference type="SUPFAM" id="SSF51445">
    <property type="entry name" value="(Trans)glycosidases"/>
    <property type="match status" value="1"/>
</dbReference>
<dbReference type="PANTHER" id="PTHR34135">
    <property type="entry name" value="LYSOZYME"/>
    <property type="match status" value="1"/>
</dbReference>
<evidence type="ECO:0000256" key="1">
    <source>
        <dbReference type="ARBA" id="ARBA00010646"/>
    </source>
</evidence>
<gene>
    <name evidence="2" type="ORF">QCA50_016704</name>
</gene>
<dbReference type="PROSITE" id="PS51904">
    <property type="entry name" value="GLYCOSYL_HYDROL_F25_2"/>
    <property type="match status" value="1"/>
</dbReference>
<comment type="caution">
    <text evidence="2">The sequence shown here is derived from an EMBL/GenBank/DDBJ whole genome shotgun (WGS) entry which is preliminary data.</text>
</comment>
<dbReference type="GO" id="GO:0016052">
    <property type="term" value="P:carbohydrate catabolic process"/>
    <property type="evidence" value="ECO:0007669"/>
    <property type="project" value="TreeGrafter"/>
</dbReference>
<dbReference type="InterPro" id="IPR002053">
    <property type="entry name" value="Glyco_hydro_25"/>
</dbReference>
<evidence type="ECO:0000313" key="2">
    <source>
        <dbReference type="EMBL" id="KAK7680195.1"/>
    </source>
</evidence>
<proteinExistence type="inferred from homology"/>
<reference evidence="2 3" key="1">
    <citation type="submission" date="2022-09" db="EMBL/GenBank/DDBJ databases">
        <authorList>
            <person name="Palmer J.M."/>
        </authorList>
    </citation>
    <scope>NUCLEOTIDE SEQUENCE [LARGE SCALE GENOMIC DNA]</scope>
    <source>
        <strain evidence="2 3">DSM 7382</strain>
    </source>
</reference>
<keyword evidence="3" id="KW-1185">Reference proteome</keyword>
<protein>
    <submittedName>
        <fullName evidence="2">Uncharacterized protein</fullName>
    </submittedName>
</protein>
<evidence type="ECO:0000313" key="3">
    <source>
        <dbReference type="Proteomes" id="UP001385951"/>
    </source>
</evidence>
<dbReference type="Gene3D" id="3.20.20.80">
    <property type="entry name" value="Glycosidases"/>
    <property type="match status" value="1"/>
</dbReference>
<dbReference type="EMBL" id="JASBNA010000051">
    <property type="protein sequence ID" value="KAK7680195.1"/>
    <property type="molecule type" value="Genomic_DNA"/>
</dbReference>
<dbReference type="GO" id="GO:0016998">
    <property type="term" value="P:cell wall macromolecule catabolic process"/>
    <property type="evidence" value="ECO:0007669"/>
    <property type="project" value="InterPro"/>
</dbReference>
<sequence length="88" mass="9718">MNIDLLDLFCRFPVIYTTTSWWTACTGNSAAFGSTNPLWIARFASTIGTLPAGWSFATFWQFADSGTNPRDQDQFNGDMAGLQRIAKG</sequence>
<comment type="similarity">
    <text evidence="1">Belongs to the glycosyl hydrolase 25 family.</text>
</comment>
<name>A0AAW0FMC0_9APHY</name>
<dbReference type="InterPro" id="IPR017853">
    <property type="entry name" value="GH"/>
</dbReference>
<organism evidence="2 3">
    <name type="scientific">Cerrena zonata</name>
    <dbReference type="NCBI Taxonomy" id="2478898"/>
    <lineage>
        <taxon>Eukaryota</taxon>
        <taxon>Fungi</taxon>
        <taxon>Dikarya</taxon>
        <taxon>Basidiomycota</taxon>
        <taxon>Agaricomycotina</taxon>
        <taxon>Agaricomycetes</taxon>
        <taxon>Polyporales</taxon>
        <taxon>Cerrenaceae</taxon>
        <taxon>Cerrena</taxon>
    </lineage>
</organism>
<dbReference type="PANTHER" id="PTHR34135:SF2">
    <property type="entry name" value="LYSOZYME"/>
    <property type="match status" value="1"/>
</dbReference>
<accession>A0AAW0FMC0</accession>
<dbReference type="GO" id="GO:0009253">
    <property type="term" value="P:peptidoglycan catabolic process"/>
    <property type="evidence" value="ECO:0007669"/>
    <property type="project" value="InterPro"/>
</dbReference>